<feature type="domain" description="Survival protein SurE-like phosphatase/nucleotidase" evidence="10">
    <location>
        <begin position="4"/>
        <end position="181"/>
    </location>
</feature>
<comment type="subcellular location">
    <subcellularLocation>
        <location evidence="3 9">Cytoplasm</location>
    </subcellularLocation>
</comment>
<dbReference type="NCBIfam" id="NF001490">
    <property type="entry name" value="PRK00346.1-4"/>
    <property type="match status" value="1"/>
</dbReference>
<protein>
    <recommendedName>
        <fullName evidence="9">5'-nucleotidase SurE</fullName>
        <ecNumber evidence="9">3.1.3.5</ecNumber>
    </recommendedName>
    <alternativeName>
        <fullName evidence="9">Nucleoside 5'-monophosphate phosphohydrolase</fullName>
    </alternativeName>
</protein>
<evidence type="ECO:0000313" key="12">
    <source>
        <dbReference type="Proteomes" id="UP000031518"/>
    </source>
</evidence>
<feature type="binding site" evidence="9">
    <location>
        <position position="40"/>
    </location>
    <ligand>
        <name>a divalent metal cation</name>
        <dbReference type="ChEBI" id="CHEBI:60240"/>
    </ligand>
</feature>
<dbReference type="GO" id="GO:0004309">
    <property type="term" value="F:exopolyphosphatase activity"/>
    <property type="evidence" value="ECO:0007669"/>
    <property type="project" value="TreeGrafter"/>
</dbReference>
<feature type="binding site" evidence="9">
    <location>
        <position position="9"/>
    </location>
    <ligand>
        <name>a divalent metal cation</name>
        <dbReference type="ChEBI" id="CHEBI:60240"/>
    </ligand>
</feature>
<accession>A0A0B6WTM5</accession>
<dbReference type="Proteomes" id="UP000031518">
    <property type="component" value="Unassembled WGS sequence"/>
</dbReference>
<dbReference type="RefSeq" id="WP_083437525.1">
    <property type="nucleotide sequence ID" value="NZ_CBXV010000002.1"/>
</dbReference>
<evidence type="ECO:0000256" key="8">
    <source>
        <dbReference type="ARBA" id="ARBA00022801"/>
    </source>
</evidence>
<gene>
    <name evidence="9" type="primary">surE</name>
    <name evidence="11" type="ORF">PYK22_00389</name>
</gene>
<dbReference type="GO" id="GO:0000166">
    <property type="term" value="F:nucleotide binding"/>
    <property type="evidence" value="ECO:0007669"/>
    <property type="project" value="UniProtKB-KW"/>
</dbReference>
<dbReference type="FunFam" id="3.40.1210.10:FF:000001">
    <property type="entry name" value="5'/3'-nucleotidase SurE"/>
    <property type="match status" value="1"/>
</dbReference>
<evidence type="ECO:0000256" key="7">
    <source>
        <dbReference type="ARBA" id="ARBA00022741"/>
    </source>
</evidence>
<keyword evidence="12" id="KW-1185">Reference proteome</keyword>
<evidence type="ECO:0000256" key="6">
    <source>
        <dbReference type="ARBA" id="ARBA00022723"/>
    </source>
</evidence>
<dbReference type="Gene3D" id="3.40.1210.10">
    <property type="entry name" value="Survival protein SurE-like phosphatase/nucleotidase"/>
    <property type="match status" value="1"/>
</dbReference>
<dbReference type="PANTHER" id="PTHR30457">
    <property type="entry name" value="5'-NUCLEOTIDASE SURE"/>
    <property type="match status" value="1"/>
</dbReference>
<comment type="function">
    <text evidence="9">Nucleotidase that shows phosphatase activity on nucleoside 5'-monophosphates.</text>
</comment>
<evidence type="ECO:0000256" key="5">
    <source>
        <dbReference type="ARBA" id="ARBA00022490"/>
    </source>
</evidence>
<dbReference type="EMBL" id="CBXV010000002">
    <property type="protein sequence ID" value="CDM64396.1"/>
    <property type="molecule type" value="Genomic_DNA"/>
</dbReference>
<reference evidence="11 12" key="2">
    <citation type="submission" date="2015-01" db="EMBL/GenBank/DDBJ databases">
        <title>Complete genome sequence of Pyrinomonas methylaliphatogenes type strain K22T.</title>
        <authorList>
            <person name="Lee K.C.Y."/>
            <person name="Power J.F."/>
            <person name="Dunfield P.F."/>
            <person name="Morgan X.C."/>
            <person name="Huttenhower C."/>
            <person name="Stott M.B."/>
        </authorList>
    </citation>
    <scope>NUCLEOTIDE SEQUENCE [LARGE SCALE GENOMIC DNA]</scope>
    <source>
        <strain evidence="11 12">K22</strain>
    </source>
</reference>
<dbReference type="PANTHER" id="PTHR30457:SF12">
    <property type="entry name" value="5'_3'-NUCLEOTIDASE SURE"/>
    <property type="match status" value="1"/>
</dbReference>
<evidence type="ECO:0000259" key="10">
    <source>
        <dbReference type="Pfam" id="PF01975"/>
    </source>
</evidence>
<dbReference type="HAMAP" id="MF_00060">
    <property type="entry name" value="SurE"/>
    <property type="match status" value="1"/>
</dbReference>
<feature type="binding site" evidence="9">
    <location>
        <position position="94"/>
    </location>
    <ligand>
        <name>a divalent metal cation</name>
        <dbReference type="ChEBI" id="CHEBI:60240"/>
    </ligand>
</feature>
<feature type="binding site" evidence="9">
    <location>
        <position position="10"/>
    </location>
    <ligand>
        <name>a divalent metal cation</name>
        <dbReference type="ChEBI" id="CHEBI:60240"/>
    </ligand>
</feature>
<dbReference type="AlphaFoldDB" id="A0A0B6WTM5"/>
<dbReference type="EC" id="3.1.3.5" evidence="9"/>
<evidence type="ECO:0000313" key="11">
    <source>
        <dbReference type="EMBL" id="CDM64396.1"/>
    </source>
</evidence>
<dbReference type="InterPro" id="IPR036523">
    <property type="entry name" value="SurE-like_sf"/>
</dbReference>
<name>A0A0B6WTM5_9BACT</name>
<dbReference type="GO" id="GO:0005737">
    <property type="term" value="C:cytoplasm"/>
    <property type="evidence" value="ECO:0007669"/>
    <property type="project" value="UniProtKB-SubCell"/>
</dbReference>
<keyword evidence="6 9" id="KW-0479">Metal-binding</keyword>
<evidence type="ECO:0000256" key="1">
    <source>
        <dbReference type="ARBA" id="ARBA00000815"/>
    </source>
</evidence>
<dbReference type="SUPFAM" id="SSF64167">
    <property type="entry name" value="SurE-like"/>
    <property type="match status" value="1"/>
</dbReference>
<keyword evidence="5 9" id="KW-0963">Cytoplasm</keyword>
<comment type="catalytic activity">
    <reaction evidence="1 9">
        <text>a ribonucleoside 5'-phosphate + H2O = a ribonucleoside + phosphate</text>
        <dbReference type="Rhea" id="RHEA:12484"/>
        <dbReference type="ChEBI" id="CHEBI:15377"/>
        <dbReference type="ChEBI" id="CHEBI:18254"/>
        <dbReference type="ChEBI" id="CHEBI:43474"/>
        <dbReference type="ChEBI" id="CHEBI:58043"/>
        <dbReference type="EC" id="3.1.3.5"/>
    </reaction>
</comment>
<dbReference type="OrthoDB" id="9780815at2"/>
<dbReference type="InterPro" id="IPR002828">
    <property type="entry name" value="SurE-like_Pase/nucleotidase"/>
</dbReference>
<dbReference type="NCBIfam" id="TIGR00087">
    <property type="entry name" value="surE"/>
    <property type="match status" value="1"/>
</dbReference>
<comment type="cofactor">
    <cofactor evidence="9">
        <name>a divalent metal cation</name>
        <dbReference type="ChEBI" id="CHEBI:60240"/>
    </cofactor>
    <text evidence="9">Binds 1 divalent metal cation per subunit.</text>
</comment>
<evidence type="ECO:0000256" key="2">
    <source>
        <dbReference type="ARBA" id="ARBA00001946"/>
    </source>
</evidence>
<dbReference type="GO" id="GO:0046872">
    <property type="term" value="F:metal ion binding"/>
    <property type="evidence" value="ECO:0007669"/>
    <property type="project" value="UniProtKB-UniRule"/>
</dbReference>
<evidence type="ECO:0000256" key="9">
    <source>
        <dbReference type="HAMAP-Rule" id="MF_00060"/>
    </source>
</evidence>
<comment type="similarity">
    <text evidence="4 9">Belongs to the SurE nucleotidase family.</text>
</comment>
<sequence>MIRILLTNDDGIHSDGLIKLEEALREVGDVFVVAPESEMSGASHSLTLARPLRIRQIDERHWTVDGTPTDCVTLALHKILTGELRPHICASGINHGGNLGDDATYSGTVAGALEATILGVPGLAFSLVARENFDFTEAARFAVIAVRKALTEGLPEGTFLNINIPDGPIRGVRVTRQGIKNARPVISEHIDPRGRPYFWIGEEILEWDAAEGTDYWAVQQGFISVTPMRSDLTNHQAIPALASWDLLDLNGHIAVQNLSPASTRE</sequence>
<dbReference type="GO" id="GO:0008254">
    <property type="term" value="F:3'-nucleotidase activity"/>
    <property type="evidence" value="ECO:0007669"/>
    <property type="project" value="TreeGrafter"/>
</dbReference>
<reference evidence="11 12" key="1">
    <citation type="submission" date="2013-12" db="EMBL/GenBank/DDBJ databases">
        <authorList>
            <person name="Stott M."/>
        </authorList>
    </citation>
    <scope>NUCLEOTIDE SEQUENCE [LARGE SCALE GENOMIC DNA]</scope>
    <source>
        <strain evidence="11 12">K22</strain>
    </source>
</reference>
<evidence type="ECO:0000256" key="4">
    <source>
        <dbReference type="ARBA" id="ARBA00011062"/>
    </source>
</evidence>
<dbReference type="Pfam" id="PF01975">
    <property type="entry name" value="SurE"/>
    <property type="match status" value="1"/>
</dbReference>
<comment type="cofactor">
    <cofactor evidence="2">
        <name>Mg(2+)</name>
        <dbReference type="ChEBI" id="CHEBI:18420"/>
    </cofactor>
</comment>
<organism evidence="11 12">
    <name type="scientific">Pyrinomonas methylaliphatogenes</name>
    <dbReference type="NCBI Taxonomy" id="454194"/>
    <lineage>
        <taxon>Bacteria</taxon>
        <taxon>Pseudomonadati</taxon>
        <taxon>Acidobacteriota</taxon>
        <taxon>Blastocatellia</taxon>
        <taxon>Blastocatellales</taxon>
        <taxon>Pyrinomonadaceae</taxon>
        <taxon>Pyrinomonas</taxon>
    </lineage>
</organism>
<keyword evidence="8 9" id="KW-0378">Hydrolase</keyword>
<dbReference type="InterPro" id="IPR030048">
    <property type="entry name" value="SurE"/>
</dbReference>
<evidence type="ECO:0000256" key="3">
    <source>
        <dbReference type="ARBA" id="ARBA00004496"/>
    </source>
</evidence>
<proteinExistence type="inferred from homology"/>
<dbReference type="GO" id="GO:0008253">
    <property type="term" value="F:5'-nucleotidase activity"/>
    <property type="evidence" value="ECO:0007669"/>
    <property type="project" value="UniProtKB-UniRule"/>
</dbReference>
<dbReference type="STRING" id="454194.PYK22_00389"/>
<keyword evidence="7 9" id="KW-0547">Nucleotide-binding</keyword>